<dbReference type="InterPro" id="IPR019193">
    <property type="entry name" value="UBQ-conj_enz_E2-bd_prot"/>
</dbReference>
<proteinExistence type="predicted"/>
<evidence type="ECO:0000313" key="1">
    <source>
        <dbReference type="EMBL" id="KAH8381245.1"/>
    </source>
</evidence>
<dbReference type="Pfam" id="PF09814">
    <property type="entry name" value="HECT_2"/>
    <property type="match status" value="1"/>
</dbReference>
<accession>A0AAD4K6X1</accession>
<organism evidence="1 2">
    <name type="scientific">Drosophila rubida</name>
    <dbReference type="NCBI Taxonomy" id="30044"/>
    <lineage>
        <taxon>Eukaryota</taxon>
        <taxon>Metazoa</taxon>
        <taxon>Ecdysozoa</taxon>
        <taxon>Arthropoda</taxon>
        <taxon>Hexapoda</taxon>
        <taxon>Insecta</taxon>
        <taxon>Pterygota</taxon>
        <taxon>Neoptera</taxon>
        <taxon>Endopterygota</taxon>
        <taxon>Diptera</taxon>
        <taxon>Brachycera</taxon>
        <taxon>Muscomorpha</taxon>
        <taxon>Ephydroidea</taxon>
        <taxon>Drosophilidae</taxon>
        <taxon>Drosophila</taxon>
    </lineage>
</organism>
<comment type="caution">
    <text evidence="1">The sequence shown here is derived from an EMBL/GenBank/DDBJ whole genome shotgun (WGS) entry which is preliminary data.</text>
</comment>
<protein>
    <recommendedName>
        <fullName evidence="3">Ubiquitin-conjugating enzyme E2C-binding protein</fullName>
    </recommendedName>
</protein>
<reference evidence="1" key="1">
    <citation type="journal article" date="2021" name="Mol. Ecol. Resour.">
        <title>Phylogenomic analyses of the genus Drosophila reveals genomic signals of climate adaptation.</title>
        <authorList>
            <person name="Li F."/>
            <person name="Rane R.V."/>
            <person name="Luria V."/>
            <person name="Xiong Z."/>
            <person name="Chen J."/>
            <person name="Li Z."/>
            <person name="Catullo R.A."/>
            <person name="Griffin P.C."/>
            <person name="Schiffer M."/>
            <person name="Pearce S."/>
            <person name="Lee S.F."/>
            <person name="McElroy K."/>
            <person name="Stocker A."/>
            <person name="Shirriffs J."/>
            <person name="Cockerell F."/>
            <person name="Coppin C."/>
            <person name="Sgro C.M."/>
            <person name="Karger A."/>
            <person name="Cain J.W."/>
            <person name="Weber J.A."/>
            <person name="Santpere G."/>
            <person name="Kirschner M.W."/>
            <person name="Hoffmann A.A."/>
            <person name="Oakeshott J.G."/>
            <person name="Zhang G."/>
        </authorList>
    </citation>
    <scope>NUCLEOTIDE SEQUENCE</scope>
    <source>
        <strain evidence="1">BGI-SZ-2011g</strain>
    </source>
</reference>
<name>A0AAD4K6X1_9MUSC</name>
<dbReference type="EMBL" id="JAJJHW010000824">
    <property type="protein sequence ID" value="KAH8381245.1"/>
    <property type="molecule type" value="Genomic_DNA"/>
</dbReference>
<evidence type="ECO:0008006" key="3">
    <source>
        <dbReference type="Google" id="ProtNLM"/>
    </source>
</evidence>
<gene>
    <name evidence="1" type="ORF">KR093_000517</name>
</gene>
<dbReference type="AlphaFoldDB" id="A0AAD4K6X1"/>
<sequence length="408" mass="47406">MPMELFIASIMRPAKWVNMLIVNSSNSKHRRIDVRTDGIRWREKNHEQFSRLGKFFQLKPKTLKIEKEWRDEIAFRLNVTNFKVAALDEVTIHVPVDRLQLQLDESHTFGLQCNNCSNYVMPQRRFSFITQMPMVTMQPRKYFRINGTPAMTLSDGELYYGLNYIVMRQRVLGFGVMRNREHIHCRRCLQLVGEALDELMAVKLYVDTLWVISSKGGDRSQMSEGQLEERFAPLSVSQVMLQLLPNAVPSSKHKSRIFLKAVRADGQLHYMLLLVDVRELRLLRSNQSLSEMFNLNCNVKRTARKGLKANRKGQDACFWPSGESKPKRQRLGAEKTVHEVKVSGYRGCRVNYQIFGNDAQLSANSEVFEQWHAEGTPMLRISYTTMMDLMHELKMNEDLVNKLERSAL</sequence>
<evidence type="ECO:0000313" key="2">
    <source>
        <dbReference type="Proteomes" id="UP001200034"/>
    </source>
</evidence>
<feature type="non-terminal residue" evidence="1">
    <location>
        <position position="408"/>
    </location>
</feature>
<keyword evidence="2" id="KW-1185">Reference proteome</keyword>
<dbReference type="Proteomes" id="UP001200034">
    <property type="component" value="Unassembled WGS sequence"/>
</dbReference>